<evidence type="ECO:0000256" key="4">
    <source>
        <dbReference type="SAM" id="MobiDB-lite"/>
    </source>
</evidence>
<accession>A0A8X8Y5A0</accession>
<keyword evidence="2" id="KW-0863">Zinc-finger</keyword>
<dbReference type="EMBL" id="PNBA02000005">
    <property type="protein sequence ID" value="KAG6425104.1"/>
    <property type="molecule type" value="Genomic_DNA"/>
</dbReference>
<protein>
    <recommendedName>
        <fullName evidence="5">RING-CH-type domain-containing protein</fullName>
    </recommendedName>
</protein>
<dbReference type="GO" id="GO:0008270">
    <property type="term" value="F:zinc ion binding"/>
    <property type="evidence" value="ECO:0007669"/>
    <property type="project" value="UniProtKB-KW"/>
</dbReference>
<dbReference type="Proteomes" id="UP000298416">
    <property type="component" value="Unassembled WGS sequence"/>
</dbReference>
<evidence type="ECO:0000259" key="5">
    <source>
        <dbReference type="PROSITE" id="PS51292"/>
    </source>
</evidence>
<evidence type="ECO:0000313" key="6">
    <source>
        <dbReference type="EMBL" id="KAG6425104.1"/>
    </source>
</evidence>
<organism evidence="6">
    <name type="scientific">Salvia splendens</name>
    <name type="common">Scarlet sage</name>
    <dbReference type="NCBI Taxonomy" id="180675"/>
    <lineage>
        <taxon>Eukaryota</taxon>
        <taxon>Viridiplantae</taxon>
        <taxon>Streptophyta</taxon>
        <taxon>Embryophyta</taxon>
        <taxon>Tracheophyta</taxon>
        <taxon>Spermatophyta</taxon>
        <taxon>Magnoliopsida</taxon>
        <taxon>eudicotyledons</taxon>
        <taxon>Gunneridae</taxon>
        <taxon>Pentapetalae</taxon>
        <taxon>asterids</taxon>
        <taxon>lamiids</taxon>
        <taxon>Lamiales</taxon>
        <taxon>Lamiaceae</taxon>
        <taxon>Nepetoideae</taxon>
        <taxon>Mentheae</taxon>
        <taxon>Salviinae</taxon>
        <taxon>Salvia</taxon>
        <taxon>Salvia subgen. Calosphace</taxon>
        <taxon>core Calosphace</taxon>
    </lineage>
</organism>
<dbReference type="SUPFAM" id="SSF57850">
    <property type="entry name" value="RING/U-box"/>
    <property type="match status" value="1"/>
</dbReference>
<dbReference type="Pfam" id="PF12906">
    <property type="entry name" value="RINGv"/>
    <property type="match status" value="1"/>
</dbReference>
<gene>
    <name evidence="6" type="ORF">SASPL_115528</name>
</gene>
<name>A0A8X8Y5A0_SALSN</name>
<evidence type="ECO:0000256" key="1">
    <source>
        <dbReference type="ARBA" id="ARBA00022723"/>
    </source>
</evidence>
<keyword evidence="7" id="KW-1185">Reference proteome</keyword>
<reference evidence="6" key="2">
    <citation type="submission" date="2020-08" db="EMBL/GenBank/DDBJ databases">
        <title>Plant Genome Project.</title>
        <authorList>
            <person name="Zhang R.-G."/>
        </authorList>
    </citation>
    <scope>NUCLEOTIDE SEQUENCE</scope>
    <source>
        <strain evidence="6">Huo1</strain>
        <tissue evidence="6">Leaf</tissue>
    </source>
</reference>
<evidence type="ECO:0000256" key="3">
    <source>
        <dbReference type="ARBA" id="ARBA00022833"/>
    </source>
</evidence>
<feature type="region of interest" description="Disordered" evidence="4">
    <location>
        <begin position="302"/>
        <end position="326"/>
    </location>
</feature>
<dbReference type="CDD" id="cd16495">
    <property type="entry name" value="RING_CH-C4HC3_MARCH"/>
    <property type="match status" value="1"/>
</dbReference>
<dbReference type="SMART" id="SM00744">
    <property type="entry name" value="RINGv"/>
    <property type="match status" value="1"/>
</dbReference>
<dbReference type="InterPro" id="IPR013083">
    <property type="entry name" value="Znf_RING/FYVE/PHD"/>
</dbReference>
<evidence type="ECO:0000256" key="2">
    <source>
        <dbReference type="ARBA" id="ARBA00022771"/>
    </source>
</evidence>
<sequence>MAEDTGVGTLHQTAQADDQVLLEVRREMCGEVSMDKPYLGLLMKSKLIDFGLYVHSVIVKVYERAAKLDLDLMRCERGEATLMPPRRPNLSSLEIPERPLEAALSEITRIDIPSPSSTRAGLPPRPSSAKLKSSVKNMLSQKSFRVADPKPSLENHADLLSKTLQPEAKKLMTRSFSVPVNIKTRSLRRTESHGGLIRVISKHHLPTTVENASPDISPEIEAAIDDAGEDIPEEEAVCRICLIELGEGGETLKMECSCKGELALAHQECAVKWFSIKGNKTCDVCKQDVRNLPVTLLKLQNPPNVVRRPPAAPQQREATRYRQANP</sequence>
<evidence type="ECO:0000313" key="7">
    <source>
        <dbReference type="Proteomes" id="UP000298416"/>
    </source>
</evidence>
<dbReference type="Gene3D" id="3.30.40.10">
    <property type="entry name" value="Zinc/RING finger domain, C3HC4 (zinc finger)"/>
    <property type="match status" value="1"/>
</dbReference>
<dbReference type="AlphaFoldDB" id="A0A8X8Y5A0"/>
<dbReference type="PROSITE" id="PS51292">
    <property type="entry name" value="ZF_RING_CH"/>
    <property type="match status" value="1"/>
</dbReference>
<dbReference type="PANTHER" id="PTHR46158">
    <property type="entry name" value="OS02G0165000 PROTEIN"/>
    <property type="match status" value="1"/>
</dbReference>
<comment type="caution">
    <text evidence="6">The sequence shown here is derived from an EMBL/GenBank/DDBJ whole genome shotgun (WGS) entry which is preliminary data.</text>
</comment>
<keyword evidence="3" id="KW-0862">Zinc</keyword>
<keyword evidence="1" id="KW-0479">Metal-binding</keyword>
<reference evidence="6" key="1">
    <citation type="submission" date="2018-01" db="EMBL/GenBank/DDBJ databases">
        <authorList>
            <person name="Mao J.F."/>
        </authorList>
    </citation>
    <scope>NUCLEOTIDE SEQUENCE</scope>
    <source>
        <strain evidence="6">Huo1</strain>
        <tissue evidence="6">Leaf</tissue>
    </source>
</reference>
<proteinExistence type="predicted"/>
<dbReference type="PANTHER" id="PTHR46158:SF2">
    <property type="entry name" value="OS02G0165000 PROTEIN"/>
    <property type="match status" value="1"/>
</dbReference>
<feature type="domain" description="RING-CH-type" evidence="5">
    <location>
        <begin position="230"/>
        <end position="292"/>
    </location>
</feature>
<feature type="region of interest" description="Disordered" evidence="4">
    <location>
        <begin position="112"/>
        <end position="132"/>
    </location>
</feature>
<dbReference type="InterPro" id="IPR011016">
    <property type="entry name" value="Znf_RING-CH"/>
</dbReference>